<organism evidence="1 2">
    <name type="scientific">Penicillium antarcticum</name>
    <dbReference type="NCBI Taxonomy" id="416450"/>
    <lineage>
        <taxon>Eukaryota</taxon>
        <taxon>Fungi</taxon>
        <taxon>Dikarya</taxon>
        <taxon>Ascomycota</taxon>
        <taxon>Pezizomycotina</taxon>
        <taxon>Eurotiomycetes</taxon>
        <taxon>Eurotiomycetidae</taxon>
        <taxon>Eurotiales</taxon>
        <taxon>Aspergillaceae</taxon>
        <taxon>Penicillium</taxon>
    </lineage>
</organism>
<protein>
    <recommendedName>
        <fullName evidence="3">C6 transcription factor</fullName>
    </recommendedName>
</protein>
<proteinExistence type="predicted"/>
<dbReference type="GO" id="GO:0000981">
    <property type="term" value="F:DNA-binding transcription factor activity, RNA polymerase II-specific"/>
    <property type="evidence" value="ECO:0007669"/>
    <property type="project" value="TreeGrafter"/>
</dbReference>
<name>A0A1V6QEK0_9EURO</name>
<dbReference type="PANTHER" id="PTHR47657">
    <property type="entry name" value="STEROL REGULATORY ELEMENT-BINDING PROTEIN ECM22"/>
    <property type="match status" value="1"/>
</dbReference>
<keyword evidence="2" id="KW-1185">Reference proteome</keyword>
<dbReference type="STRING" id="416450.A0A1V6QEK0"/>
<reference evidence="2" key="1">
    <citation type="journal article" date="2017" name="Nat. Microbiol.">
        <title>Global analysis of biosynthetic gene clusters reveals vast potential of secondary metabolite production in Penicillium species.</title>
        <authorList>
            <person name="Nielsen J.C."/>
            <person name="Grijseels S."/>
            <person name="Prigent S."/>
            <person name="Ji B."/>
            <person name="Dainat J."/>
            <person name="Nielsen K.F."/>
            <person name="Frisvad J.C."/>
            <person name="Workman M."/>
            <person name="Nielsen J."/>
        </authorList>
    </citation>
    <scope>NUCLEOTIDE SEQUENCE [LARGE SCALE GENOMIC DNA]</scope>
    <source>
        <strain evidence="2">IBT 31811</strain>
    </source>
</reference>
<evidence type="ECO:0008006" key="3">
    <source>
        <dbReference type="Google" id="ProtNLM"/>
    </source>
</evidence>
<evidence type="ECO:0000313" key="1">
    <source>
        <dbReference type="EMBL" id="OQD87296.1"/>
    </source>
</evidence>
<dbReference type="AlphaFoldDB" id="A0A1V6QEK0"/>
<sequence length="310" mass="35248">MSSAQVDSVREMWGVSVPQLAFEYEPLLHTLLALSAAHRATLLPQEASSLRPVYHGYIDSVIRQHRPVTANLDNNVTEAVCINTVLLSLYTLFLRSEPSTAPYEAPVMWLSLSHGIRLVLKTVYNQLITENSALCPLLQAQPAIWKTADRTQRAYNGPMKPFQFLLSYRQEDDCMDSAAVTVYEEGVDYLERFYIAVQRGEPDHVLRRMFIGFPPVVPRPFISFVAEKRPRALVIMAYLFALVKQFDDVWWLRGIPEREVRGINSILPAEWKHMMNWPLRIASTGTTYSEDVDEVSVSMTYPVASDVHAS</sequence>
<evidence type="ECO:0000313" key="2">
    <source>
        <dbReference type="Proteomes" id="UP000191672"/>
    </source>
</evidence>
<dbReference type="PANTHER" id="PTHR47657:SF14">
    <property type="entry name" value="ZN(2)-C6 FUNGAL-TYPE DOMAIN-CONTAINING PROTEIN"/>
    <property type="match status" value="1"/>
</dbReference>
<dbReference type="InterPro" id="IPR052400">
    <property type="entry name" value="Zn2-C6_fungal_TF"/>
</dbReference>
<comment type="caution">
    <text evidence="1">The sequence shown here is derived from an EMBL/GenBank/DDBJ whole genome shotgun (WGS) entry which is preliminary data.</text>
</comment>
<dbReference type="Proteomes" id="UP000191672">
    <property type="component" value="Unassembled WGS sequence"/>
</dbReference>
<gene>
    <name evidence="1" type="ORF">PENANT_c006G04597</name>
</gene>
<accession>A0A1V6QEK0</accession>
<dbReference type="EMBL" id="MDYN01000006">
    <property type="protein sequence ID" value="OQD87296.1"/>
    <property type="molecule type" value="Genomic_DNA"/>
</dbReference>